<gene>
    <name evidence="2" type="ORF">R53529_LOCUS2037</name>
    <name evidence="1" type="ORF">R53530_LOCUS1975</name>
</gene>
<keyword evidence="4" id="KW-1185">Reference proteome</keyword>
<organism evidence="1 3">
    <name type="scientific">Commensalibacter communis</name>
    <dbReference type="NCBI Taxonomy" id="2972786"/>
    <lineage>
        <taxon>Bacteria</taxon>
        <taxon>Pseudomonadati</taxon>
        <taxon>Pseudomonadota</taxon>
        <taxon>Alphaproteobacteria</taxon>
        <taxon>Acetobacterales</taxon>
        <taxon>Acetobacteraceae</taxon>
    </lineage>
</organism>
<protein>
    <submittedName>
        <fullName evidence="1">Uncharacterized protein</fullName>
    </submittedName>
</protein>
<dbReference type="Gene3D" id="2.40.10.180">
    <property type="entry name" value="Phage tail proteins"/>
    <property type="match status" value="1"/>
</dbReference>
<dbReference type="EMBL" id="CAMXCM010000007">
    <property type="protein sequence ID" value="CAI3953542.1"/>
    <property type="molecule type" value="Genomic_DNA"/>
</dbReference>
<evidence type="ECO:0000313" key="4">
    <source>
        <dbReference type="Proteomes" id="UP001154259"/>
    </source>
</evidence>
<dbReference type="Proteomes" id="UP001154259">
    <property type="component" value="Unassembled WGS sequence"/>
</dbReference>
<dbReference type="GO" id="GO:0019068">
    <property type="term" value="P:virion assembly"/>
    <property type="evidence" value="ECO:0007669"/>
    <property type="project" value="InterPro"/>
</dbReference>
<comment type="caution">
    <text evidence="1">The sequence shown here is derived from an EMBL/GenBank/DDBJ whole genome shotgun (WGS) entry which is preliminary data.</text>
</comment>
<evidence type="ECO:0000313" key="2">
    <source>
        <dbReference type="EMBL" id="CAI3956667.1"/>
    </source>
</evidence>
<reference evidence="1" key="1">
    <citation type="submission" date="2022-10" db="EMBL/GenBank/DDBJ databases">
        <authorList>
            <person name="Botero Cardona J."/>
        </authorList>
    </citation>
    <scope>NUCLEOTIDE SEQUENCE</scope>
    <source>
        <strain evidence="1">LMG 31819</strain>
        <strain evidence="2">R-53529</strain>
    </source>
</reference>
<dbReference type="InterPro" id="IPR008018">
    <property type="entry name" value="Phage_tail_attach_FII"/>
</dbReference>
<dbReference type="InterPro" id="IPR053734">
    <property type="entry name" value="Phage_Head-Tail_Connect_sf"/>
</dbReference>
<dbReference type="Pfam" id="PF05354">
    <property type="entry name" value="Phage_attach"/>
    <property type="match status" value="1"/>
</dbReference>
<proteinExistence type="predicted"/>
<name>A0A9W4TQV7_9PROT</name>
<dbReference type="Proteomes" id="UP001154255">
    <property type="component" value="Unassembled WGS sequence"/>
</dbReference>
<dbReference type="RefSeq" id="WP_271790456.1">
    <property type="nucleotide sequence ID" value="NZ_CAMXCM010000007.1"/>
</dbReference>
<dbReference type="AlphaFoldDB" id="A0A9W4TQV7"/>
<accession>A0A9W4TQV7</accession>
<evidence type="ECO:0000313" key="3">
    <source>
        <dbReference type="Proteomes" id="UP001154255"/>
    </source>
</evidence>
<dbReference type="EMBL" id="CAMXCS010000007">
    <property type="protein sequence ID" value="CAI3956667.1"/>
    <property type="molecule type" value="Genomic_DNA"/>
</dbReference>
<sequence>MSIDFDDLVLKPCIDALGRNILYHNKNGQSVHLNAVFDDVTRFHDPILGMDAGNSGIVGSRVVIGIRLNDLPFEPDTGDRVTINDLDYYVQEVQKDGQGGAHLILNDAEV</sequence>
<evidence type="ECO:0000313" key="1">
    <source>
        <dbReference type="EMBL" id="CAI3953542.1"/>
    </source>
</evidence>